<dbReference type="EMBL" id="PGOL01005466">
    <property type="protein sequence ID" value="PKI35080.1"/>
    <property type="molecule type" value="Genomic_DNA"/>
</dbReference>
<evidence type="ECO:0000256" key="1">
    <source>
        <dbReference type="SAM" id="MobiDB-lite"/>
    </source>
</evidence>
<evidence type="ECO:0000313" key="2">
    <source>
        <dbReference type="EMBL" id="PKI35080.1"/>
    </source>
</evidence>
<dbReference type="Proteomes" id="UP000233551">
    <property type="component" value="Unassembled WGS sequence"/>
</dbReference>
<feature type="compositionally biased region" description="Basic residues" evidence="1">
    <location>
        <begin position="10"/>
        <end position="20"/>
    </location>
</feature>
<dbReference type="AlphaFoldDB" id="A0A2I0HUB1"/>
<feature type="compositionally biased region" description="Polar residues" evidence="1">
    <location>
        <begin position="21"/>
        <end position="30"/>
    </location>
</feature>
<reference evidence="2 3" key="1">
    <citation type="submission" date="2017-11" db="EMBL/GenBank/DDBJ databases">
        <title>De-novo sequencing of pomegranate (Punica granatum L.) genome.</title>
        <authorList>
            <person name="Akparov Z."/>
            <person name="Amiraslanov A."/>
            <person name="Hajiyeva S."/>
            <person name="Abbasov M."/>
            <person name="Kaur K."/>
            <person name="Hamwieh A."/>
            <person name="Solovyev V."/>
            <person name="Salamov A."/>
            <person name="Braich B."/>
            <person name="Kosarev P."/>
            <person name="Mahmoud A."/>
            <person name="Hajiyev E."/>
            <person name="Babayeva S."/>
            <person name="Izzatullayeva V."/>
            <person name="Mammadov A."/>
            <person name="Mammadov A."/>
            <person name="Sharifova S."/>
            <person name="Ojaghi J."/>
            <person name="Eynullazada K."/>
            <person name="Bayramov B."/>
            <person name="Abdulazimova A."/>
            <person name="Shahmuradov I."/>
        </authorList>
    </citation>
    <scope>NUCLEOTIDE SEQUENCE [LARGE SCALE GENOMIC DNA]</scope>
    <source>
        <strain evidence="3">cv. AG2017</strain>
        <tissue evidence="2">Leaf</tissue>
    </source>
</reference>
<accession>A0A2I0HUB1</accession>
<sequence>MGIAQVGHAKSNKKGPKRSAHSQPKVNENISAEEVGLKSQPNDNRGVDIRGNVSGVLTTQTMQKPCRYGRQTHGRSLEIRPCCSLVTRVSLSRSTNEMEEVEIFRETADIAVAFVARRSRLGTRRGPIPNELQT</sequence>
<feature type="region of interest" description="Disordered" evidence="1">
    <location>
        <begin position="1"/>
        <end position="49"/>
    </location>
</feature>
<comment type="caution">
    <text evidence="2">The sequence shown here is derived from an EMBL/GenBank/DDBJ whole genome shotgun (WGS) entry which is preliminary data.</text>
</comment>
<protein>
    <submittedName>
        <fullName evidence="2">Uncharacterized protein</fullName>
    </submittedName>
</protein>
<organism evidence="2 3">
    <name type="scientific">Punica granatum</name>
    <name type="common">Pomegranate</name>
    <dbReference type="NCBI Taxonomy" id="22663"/>
    <lineage>
        <taxon>Eukaryota</taxon>
        <taxon>Viridiplantae</taxon>
        <taxon>Streptophyta</taxon>
        <taxon>Embryophyta</taxon>
        <taxon>Tracheophyta</taxon>
        <taxon>Spermatophyta</taxon>
        <taxon>Magnoliopsida</taxon>
        <taxon>eudicotyledons</taxon>
        <taxon>Gunneridae</taxon>
        <taxon>Pentapetalae</taxon>
        <taxon>rosids</taxon>
        <taxon>malvids</taxon>
        <taxon>Myrtales</taxon>
        <taxon>Lythraceae</taxon>
        <taxon>Punica</taxon>
    </lineage>
</organism>
<evidence type="ECO:0000313" key="3">
    <source>
        <dbReference type="Proteomes" id="UP000233551"/>
    </source>
</evidence>
<proteinExistence type="predicted"/>
<gene>
    <name evidence="2" type="ORF">CRG98_044520</name>
</gene>
<keyword evidence="3" id="KW-1185">Reference proteome</keyword>
<name>A0A2I0HUB1_PUNGR</name>